<feature type="region of interest" description="Disordered" evidence="1">
    <location>
        <begin position="1"/>
        <end position="33"/>
    </location>
</feature>
<reference evidence="2 3" key="1">
    <citation type="journal article" date="2018" name="Mol. Biol. Evol.">
        <title>Analysis of the draft genome of the red seaweed Gracilariopsis chorda provides insights into genome size evolution in Rhodophyta.</title>
        <authorList>
            <person name="Lee J."/>
            <person name="Yang E.C."/>
            <person name="Graf L."/>
            <person name="Yang J.H."/>
            <person name="Qiu H."/>
            <person name="Zel Zion U."/>
            <person name="Chan C.X."/>
            <person name="Stephens T.G."/>
            <person name="Weber A.P.M."/>
            <person name="Boo G.H."/>
            <person name="Boo S.M."/>
            <person name="Kim K.M."/>
            <person name="Shin Y."/>
            <person name="Jung M."/>
            <person name="Lee S.J."/>
            <person name="Yim H.S."/>
            <person name="Lee J.H."/>
            <person name="Bhattacharya D."/>
            <person name="Yoon H.S."/>
        </authorList>
    </citation>
    <scope>NUCLEOTIDE SEQUENCE [LARGE SCALE GENOMIC DNA]</scope>
    <source>
        <strain evidence="2 3">SKKU-2015</strain>
        <tissue evidence="2">Whole body</tissue>
    </source>
</reference>
<keyword evidence="3" id="KW-1185">Reference proteome</keyword>
<evidence type="ECO:0000313" key="3">
    <source>
        <dbReference type="Proteomes" id="UP000247409"/>
    </source>
</evidence>
<accession>A0A2V3IJY1</accession>
<comment type="caution">
    <text evidence="2">The sequence shown here is derived from an EMBL/GenBank/DDBJ whole genome shotgun (WGS) entry which is preliminary data.</text>
</comment>
<feature type="compositionally biased region" description="Basic and acidic residues" evidence="1">
    <location>
        <begin position="50"/>
        <end position="66"/>
    </location>
</feature>
<protein>
    <submittedName>
        <fullName evidence="2">Uncharacterized protein</fullName>
    </submittedName>
</protein>
<dbReference type="EMBL" id="NBIV01000166">
    <property type="protein sequence ID" value="PXF42359.1"/>
    <property type="molecule type" value="Genomic_DNA"/>
</dbReference>
<dbReference type="AlphaFoldDB" id="A0A2V3IJY1"/>
<feature type="compositionally biased region" description="Basic and acidic residues" evidence="1">
    <location>
        <begin position="75"/>
        <end position="85"/>
    </location>
</feature>
<evidence type="ECO:0000313" key="2">
    <source>
        <dbReference type="EMBL" id="PXF42359.1"/>
    </source>
</evidence>
<proteinExistence type="predicted"/>
<name>A0A2V3IJY1_9FLOR</name>
<gene>
    <name evidence="2" type="ORF">BWQ96_07879</name>
</gene>
<dbReference type="Proteomes" id="UP000247409">
    <property type="component" value="Unassembled WGS sequence"/>
</dbReference>
<organism evidence="2 3">
    <name type="scientific">Gracilariopsis chorda</name>
    <dbReference type="NCBI Taxonomy" id="448386"/>
    <lineage>
        <taxon>Eukaryota</taxon>
        <taxon>Rhodophyta</taxon>
        <taxon>Florideophyceae</taxon>
        <taxon>Rhodymeniophycidae</taxon>
        <taxon>Gracilariales</taxon>
        <taxon>Gracilariaceae</taxon>
        <taxon>Gracilariopsis</taxon>
    </lineage>
</organism>
<evidence type="ECO:0000256" key="1">
    <source>
        <dbReference type="SAM" id="MobiDB-lite"/>
    </source>
</evidence>
<feature type="region of interest" description="Disordered" evidence="1">
    <location>
        <begin position="50"/>
        <end position="98"/>
    </location>
</feature>
<feature type="compositionally biased region" description="Basic and acidic residues" evidence="1">
    <location>
        <begin position="1"/>
        <end position="12"/>
    </location>
</feature>
<sequence length="98" mass="11155">MHENHGFAEAKRPVGVPVKQDPKEPFNSRTKNGSVRDICFGLKVYEEQKPIKCDSTPRGDGKRKEQIGNLEENDHELRQKKDKAPTEAYSKPVRHSKG</sequence>